<dbReference type="PROSITE" id="PS51471">
    <property type="entry name" value="FE2OG_OXY"/>
    <property type="match status" value="1"/>
</dbReference>
<dbReference type="AlphaFoldDB" id="A0A5C6VKR2"/>
<evidence type="ECO:0000259" key="1">
    <source>
        <dbReference type="PROSITE" id="PS51471"/>
    </source>
</evidence>
<dbReference type="SUPFAM" id="SSF51197">
    <property type="entry name" value="Clavaminate synthase-like"/>
    <property type="match status" value="1"/>
</dbReference>
<protein>
    <submittedName>
        <fullName evidence="2">Alpha-ketoglutarate-dependent dioxygenase AlkB</fullName>
    </submittedName>
</protein>
<comment type="caution">
    <text evidence="2">The sequence shown here is derived from an EMBL/GenBank/DDBJ whole genome shotgun (WGS) entry which is preliminary data.</text>
</comment>
<dbReference type="EMBL" id="VORB01000001">
    <property type="protein sequence ID" value="TXC85304.1"/>
    <property type="molecule type" value="Genomic_DNA"/>
</dbReference>
<dbReference type="GO" id="GO:0006307">
    <property type="term" value="P:DNA alkylation repair"/>
    <property type="evidence" value="ECO:0007669"/>
    <property type="project" value="InterPro"/>
</dbReference>
<dbReference type="GO" id="GO:0051213">
    <property type="term" value="F:dioxygenase activity"/>
    <property type="evidence" value="ECO:0007669"/>
    <property type="project" value="UniProtKB-KW"/>
</dbReference>
<dbReference type="PANTHER" id="PTHR31212:SF4">
    <property type="entry name" value="ALPHA-KETOGLUTARATE-DEPENDENT DIOXYGENASE ALKB HOMOLOG 3"/>
    <property type="match status" value="1"/>
</dbReference>
<dbReference type="Gene3D" id="2.60.120.590">
    <property type="entry name" value="Alpha-ketoglutarate-dependent dioxygenase AlkB-like"/>
    <property type="match status" value="1"/>
</dbReference>
<proteinExistence type="predicted"/>
<dbReference type="Proteomes" id="UP000321168">
    <property type="component" value="Unassembled WGS sequence"/>
</dbReference>
<organism evidence="2 3">
    <name type="scientific">Luteibaculum oceani</name>
    <dbReference type="NCBI Taxonomy" id="1294296"/>
    <lineage>
        <taxon>Bacteria</taxon>
        <taxon>Pseudomonadati</taxon>
        <taxon>Bacteroidota</taxon>
        <taxon>Flavobacteriia</taxon>
        <taxon>Flavobacteriales</taxon>
        <taxon>Luteibaculaceae</taxon>
        <taxon>Luteibaculum</taxon>
    </lineage>
</organism>
<evidence type="ECO:0000313" key="2">
    <source>
        <dbReference type="EMBL" id="TXC85304.1"/>
    </source>
</evidence>
<dbReference type="InterPro" id="IPR005123">
    <property type="entry name" value="Oxoglu/Fe-dep_dioxygenase_dom"/>
</dbReference>
<dbReference type="OrthoDB" id="190276at2"/>
<dbReference type="PANTHER" id="PTHR31212">
    <property type="entry name" value="ALPHA-KETOGLUTARATE-DEPENDENT DIOXYGENASE ALKB HOMOLOG 3"/>
    <property type="match status" value="1"/>
</dbReference>
<dbReference type="InterPro" id="IPR032854">
    <property type="entry name" value="ALKBH3"/>
</dbReference>
<feature type="domain" description="Fe2OG dioxygenase" evidence="1">
    <location>
        <begin position="94"/>
        <end position="191"/>
    </location>
</feature>
<keyword evidence="3" id="KW-1185">Reference proteome</keyword>
<dbReference type="InterPro" id="IPR037151">
    <property type="entry name" value="AlkB-like_sf"/>
</dbReference>
<evidence type="ECO:0000313" key="3">
    <source>
        <dbReference type="Proteomes" id="UP000321168"/>
    </source>
</evidence>
<dbReference type="InterPro" id="IPR027450">
    <property type="entry name" value="AlkB-like"/>
</dbReference>
<sequence length="194" mass="22154">MKELIPGQLILIEHFINANTAQQHFEELQSETAWFSDTITMFGKEFIQPRLINFQGDPGLSYVYSKKEYTTAIWHPSVLSIKEAIEIQFRNKIQFNCVLMNYYRNGSDSMGWHADNEPELGENPSIASLSLGGVRVMNIKNKKSKRLTKISLNPGSLLLMKGAFQENFIHAIPKTTKPVPPRINLTFRQIKKGL</sequence>
<dbReference type="RefSeq" id="WP_147012609.1">
    <property type="nucleotide sequence ID" value="NZ_VORB01000001.1"/>
</dbReference>
<name>A0A5C6VKR2_9FLAO</name>
<gene>
    <name evidence="2" type="ORF">FRX97_01380</name>
</gene>
<keyword evidence="2" id="KW-0223">Dioxygenase</keyword>
<reference evidence="2 3" key="1">
    <citation type="submission" date="2019-08" db="EMBL/GenBank/DDBJ databases">
        <title>Genome of Luteibaculum oceani JCM 18817.</title>
        <authorList>
            <person name="Bowman J.P."/>
        </authorList>
    </citation>
    <scope>NUCLEOTIDE SEQUENCE [LARGE SCALE GENOMIC DNA]</scope>
    <source>
        <strain evidence="2 3">JCM 18817</strain>
    </source>
</reference>
<dbReference type="Pfam" id="PF13532">
    <property type="entry name" value="2OG-FeII_Oxy_2"/>
    <property type="match status" value="1"/>
</dbReference>
<accession>A0A5C6VKR2</accession>
<keyword evidence="2" id="KW-0560">Oxidoreductase</keyword>